<dbReference type="NCBIfam" id="NF006056">
    <property type="entry name" value="PRK08204.1"/>
    <property type="match status" value="1"/>
</dbReference>
<dbReference type="Gene3D" id="3.20.20.140">
    <property type="entry name" value="Metal-dependent hydrolases"/>
    <property type="match status" value="1"/>
</dbReference>
<dbReference type="SUPFAM" id="SSF51338">
    <property type="entry name" value="Composite domain of metallo-dependent hydrolases"/>
    <property type="match status" value="1"/>
</dbReference>
<evidence type="ECO:0000259" key="1">
    <source>
        <dbReference type="Pfam" id="PF01979"/>
    </source>
</evidence>
<feature type="domain" description="Amidohydrolase-related" evidence="1">
    <location>
        <begin position="58"/>
        <end position="416"/>
    </location>
</feature>
<protein>
    <recommendedName>
        <fullName evidence="1">Amidohydrolase-related domain-containing protein</fullName>
    </recommendedName>
</protein>
<dbReference type="Proteomes" id="UP000267017">
    <property type="component" value="Unassembled WGS sequence"/>
</dbReference>
<sequence length="454" mass="49559">MGRLSTRRLIKNGCVLTMDSSLGTLRKADILIEDSLIVTIQADLDVSDSEVIDATDMIVMPGFVDTHRHVWESLLRTVGADWSLPVYLQNIYYGGIGSRLRPADSYAANLLGALEALNAGVTTVLDWTMIYSPDHADELIRGLRDSGIRAVFAYGVSGETEYWSRDSQKTFPDDVYRVKREYFASDDQLLTMGLAIRGPEFSSWEATVREIGLARELNALCSMHIGFGNWGADDRSVEKLYKAGLLGPDLNMVHANTMGFDEYKLLADAGASLSVTPEVEMMMGHGYPATGHFLENGGTPALGVDVVTSTGGDMFTQMKFALQAERARVNQDILDSKNMPGELNLQAGQVLHFATSAGARAIRLDHKIGILAPGKEADLILIRTTDLNMFPVSDPVGAVVQFANPGNVDSVFVAGRPLKRHGRLLNVDLNHVRKLADESREHLLASSAGAKEEF</sequence>
<organism evidence="2 3">
    <name type="scientific">Paenibacillus oralis</name>
    <dbReference type="NCBI Taxonomy" id="2490856"/>
    <lineage>
        <taxon>Bacteria</taxon>
        <taxon>Bacillati</taxon>
        <taxon>Bacillota</taxon>
        <taxon>Bacilli</taxon>
        <taxon>Bacillales</taxon>
        <taxon>Paenibacillaceae</taxon>
        <taxon>Paenibacillus</taxon>
    </lineage>
</organism>
<dbReference type="InterPro" id="IPR006680">
    <property type="entry name" value="Amidohydro-rel"/>
</dbReference>
<dbReference type="AlphaFoldDB" id="A0A3P3U4N5"/>
<dbReference type="InterPro" id="IPR032466">
    <property type="entry name" value="Metal_Hydrolase"/>
</dbReference>
<name>A0A3P3U4N5_9BACL</name>
<accession>A0A3P3U4N5</accession>
<dbReference type="SUPFAM" id="SSF51556">
    <property type="entry name" value="Metallo-dependent hydrolases"/>
    <property type="match status" value="1"/>
</dbReference>
<dbReference type="InterPro" id="IPR050287">
    <property type="entry name" value="MTA/SAH_deaminase"/>
</dbReference>
<reference evidence="2 3" key="1">
    <citation type="submission" date="2018-11" db="EMBL/GenBank/DDBJ databases">
        <title>Genome sequencing of Paenibacillus sp. KCOM 3021 (= ChDC PVNT-B20).</title>
        <authorList>
            <person name="Kook J.-K."/>
            <person name="Park S.-N."/>
            <person name="Lim Y.K."/>
        </authorList>
    </citation>
    <scope>NUCLEOTIDE SEQUENCE [LARGE SCALE GENOMIC DNA]</scope>
    <source>
        <strain evidence="2 3">KCOM 3021</strain>
    </source>
</reference>
<proteinExistence type="predicted"/>
<evidence type="ECO:0000313" key="3">
    <source>
        <dbReference type="Proteomes" id="UP000267017"/>
    </source>
</evidence>
<dbReference type="Pfam" id="PF01979">
    <property type="entry name" value="Amidohydro_1"/>
    <property type="match status" value="1"/>
</dbReference>
<keyword evidence="3" id="KW-1185">Reference proteome</keyword>
<evidence type="ECO:0000313" key="2">
    <source>
        <dbReference type="EMBL" id="RRJ65327.1"/>
    </source>
</evidence>
<dbReference type="InterPro" id="IPR011059">
    <property type="entry name" value="Metal-dep_hydrolase_composite"/>
</dbReference>
<comment type="caution">
    <text evidence="2">The sequence shown here is derived from an EMBL/GenBank/DDBJ whole genome shotgun (WGS) entry which is preliminary data.</text>
</comment>
<dbReference type="EMBL" id="RRCN01000001">
    <property type="protein sequence ID" value="RRJ65327.1"/>
    <property type="molecule type" value="Genomic_DNA"/>
</dbReference>
<dbReference type="OrthoDB" id="9765462at2"/>
<gene>
    <name evidence="2" type="ORF">EHV15_22255</name>
</gene>
<dbReference type="PANTHER" id="PTHR43794:SF5">
    <property type="entry name" value="CHLOROHYDROLASE FAMILY PROTEIN"/>
    <property type="match status" value="1"/>
</dbReference>
<dbReference type="Gene3D" id="2.30.40.10">
    <property type="entry name" value="Urease, subunit C, domain 1"/>
    <property type="match status" value="1"/>
</dbReference>
<dbReference type="GO" id="GO:0016810">
    <property type="term" value="F:hydrolase activity, acting on carbon-nitrogen (but not peptide) bonds"/>
    <property type="evidence" value="ECO:0007669"/>
    <property type="project" value="InterPro"/>
</dbReference>
<dbReference type="PANTHER" id="PTHR43794">
    <property type="entry name" value="AMINOHYDROLASE SSNA-RELATED"/>
    <property type="match status" value="1"/>
</dbReference>